<comment type="caution">
    <text evidence="1">The sequence shown here is derived from an EMBL/GenBank/DDBJ whole genome shotgun (WGS) entry which is preliminary data.</text>
</comment>
<name>A0ABT6Y3B3_9BACT</name>
<evidence type="ECO:0000313" key="2">
    <source>
        <dbReference type="Proteomes" id="UP001236507"/>
    </source>
</evidence>
<dbReference type="InterPro" id="IPR009297">
    <property type="entry name" value="DUF952"/>
</dbReference>
<dbReference type="PANTHER" id="PTHR34129:SF1">
    <property type="entry name" value="DUF952 DOMAIN-CONTAINING PROTEIN"/>
    <property type="match status" value="1"/>
</dbReference>
<dbReference type="SUPFAM" id="SSF56399">
    <property type="entry name" value="ADP-ribosylation"/>
    <property type="match status" value="1"/>
</dbReference>
<sequence>MLLHHIATPEWWAKFEGLSHYESETLAQETFIHFSTPEQVEGTLNRFFVGFPRLILLHINQDLLEAELKFESAGDHGVFPHLYGKLNMSAVTQVEVIQPDIDGIWKR</sequence>
<protein>
    <submittedName>
        <fullName evidence="1">DUF952 domain-containing protein</fullName>
    </submittedName>
</protein>
<dbReference type="Gene3D" id="3.20.170.20">
    <property type="entry name" value="Protein of unknown function DUF952"/>
    <property type="match status" value="1"/>
</dbReference>
<organism evidence="1 2">
    <name type="scientific">Flectobacillus roseus</name>
    <dbReference type="NCBI Taxonomy" id="502259"/>
    <lineage>
        <taxon>Bacteria</taxon>
        <taxon>Pseudomonadati</taxon>
        <taxon>Bacteroidota</taxon>
        <taxon>Cytophagia</taxon>
        <taxon>Cytophagales</taxon>
        <taxon>Flectobacillaceae</taxon>
        <taxon>Flectobacillus</taxon>
    </lineage>
</organism>
<dbReference type="PANTHER" id="PTHR34129">
    <property type="entry name" value="BLR1139 PROTEIN"/>
    <property type="match status" value="1"/>
</dbReference>
<evidence type="ECO:0000313" key="1">
    <source>
        <dbReference type="EMBL" id="MDI9858048.1"/>
    </source>
</evidence>
<dbReference type="Pfam" id="PF06108">
    <property type="entry name" value="DUF952"/>
    <property type="match status" value="1"/>
</dbReference>
<accession>A0ABT6Y3B3</accession>
<dbReference type="Proteomes" id="UP001236507">
    <property type="component" value="Unassembled WGS sequence"/>
</dbReference>
<reference evidence="1 2" key="1">
    <citation type="submission" date="2023-05" db="EMBL/GenBank/DDBJ databases">
        <title>Novel species of genus Flectobacillus isolated from stream in China.</title>
        <authorList>
            <person name="Lu H."/>
        </authorList>
    </citation>
    <scope>NUCLEOTIDE SEQUENCE [LARGE SCALE GENOMIC DNA]</scope>
    <source>
        <strain evidence="1 2">KCTC 42575</strain>
    </source>
</reference>
<dbReference type="RefSeq" id="WP_283343313.1">
    <property type="nucleotide sequence ID" value="NZ_JASHIF010000002.1"/>
</dbReference>
<gene>
    <name evidence="1" type="ORF">QM524_02390</name>
</gene>
<keyword evidence="2" id="KW-1185">Reference proteome</keyword>
<proteinExistence type="predicted"/>
<dbReference type="EMBL" id="JASHIF010000002">
    <property type="protein sequence ID" value="MDI9858048.1"/>
    <property type="molecule type" value="Genomic_DNA"/>
</dbReference>